<evidence type="ECO:0000256" key="7">
    <source>
        <dbReference type="NCBIfam" id="TIGR02488"/>
    </source>
</evidence>
<name>A0ABR7AS16_9SPHN</name>
<dbReference type="InterPro" id="IPR010930">
    <property type="entry name" value="Flg_bb/hook_C_dom"/>
</dbReference>
<dbReference type="NCBIfam" id="TIGR03506">
    <property type="entry name" value="FlgEFG_subfam"/>
    <property type="match status" value="2"/>
</dbReference>
<dbReference type="InterPro" id="IPR019776">
    <property type="entry name" value="Flagellar_basal_body_rod_CS"/>
</dbReference>
<keyword evidence="13" id="KW-1185">Reference proteome</keyword>
<reference evidence="12 13" key="1">
    <citation type="submission" date="2020-08" db="EMBL/GenBank/DDBJ databases">
        <title>Putative novel bacterial strains isolated from necrotic wheat leaf tissues caused by Xanthomonas translucens.</title>
        <authorList>
            <person name="Tambong J.T."/>
        </authorList>
    </citation>
    <scope>NUCLEOTIDE SEQUENCE [LARGE SCALE GENOMIC DNA]</scope>
    <source>
        <strain evidence="13">DOAB 1063</strain>
    </source>
</reference>
<organism evidence="12 13">
    <name type="scientific">Sphingomonas albertensis</name>
    <dbReference type="NCBI Taxonomy" id="2762591"/>
    <lineage>
        <taxon>Bacteria</taxon>
        <taxon>Pseudomonadati</taxon>
        <taxon>Pseudomonadota</taxon>
        <taxon>Alphaproteobacteria</taxon>
        <taxon>Sphingomonadales</taxon>
        <taxon>Sphingomonadaceae</taxon>
        <taxon>Sphingomonas</taxon>
    </lineage>
</organism>
<evidence type="ECO:0000256" key="4">
    <source>
        <dbReference type="ARBA" id="ARBA00023143"/>
    </source>
</evidence>
<evidence type="ECO:0000256" key="8">
    <source>
        <dbReference type="RuleBase" id="RU362116"/>
    </source>
</evidence>
<evidence type="ECO:0000313" key="13">
    <source>
        <dbReference type="Proteomes" id="UP000597613"/>
    </source>
</evidence>
<dbReference type="InterPro" id="IPR053967">
    <property type="entry name" value="LlgE_F_G-like_D1"/>
</dbReference>
<feature type="domain" description="Flagellar basal-body/hook protein C-terminal" evidence="10">
    <location>
        <begin position="216"/>
        <end position="260"/>
    </location>
</feature>
<keyword evidence="12" id="KW-0966">Cell projection</keyword>
<evidence type="ECO:0000256" key="6">
    <source>
        <dbReference type="ARBA" id="ARBA00032912"/>
    </source>
</evidence>
<evidence type="ECO:0000256" key="2">
    <source>
        <dbReference type="ARBA" id="ARBA00009677"/>
    </source>
</evidence>
<keyword evidence="12" id="KW-0969">Cilium</keyword>
<dbReference type="PANTHER" id="PTHR30435">
    <property type="entry name" value="FLAGELLAR PROTEIN"/>
    <property type="match status" value="1"/>
</dbReference>
<feature type="domain" description="Flagellar basal body rod protein N-terminal" evidence="9">
    <location>
        <begin position="7"/>
        <end position="36"/>
    </location>
</feature>
<dbReference type="InterPro" id="IPR012834">
    <property type="entry name" value="FlgG_G_neg"/>
</dbReference>
<gene>
    <name evidence="12" type="primary">flgG</name>
    <name evidence="12" type="ORF">H8S47_15510</name>
</gene>
<comment type="caution">
    <text evidence="12">The sequence shown here is derived from an EMBL/GenBank/DDBJ whole genome shotgun (WGS) entry which is preliminary data.</text>
</comment>
<feature type="domain" description="Flagellar hook protein FlgE/F/G-like D1" evidence="11">
    <location>
        <begin position="97"/>
        <end position="160"/>
    </location>
</feature>
<evidence type="ECO:0000259" key="11">
    <source>
        <dbReference type="Pfam" id="PF22692"/>
    </source>
</evidence>
<comment type="subunit">
    <text evidence="5 8">The basal body constitutes a major portion of the flagellar organelle and consists of four rings (L,P,S, and M) mounted on a central rod. The rod consists of about 26 subunits of FlgG in the distal portion, and FlgB, FlgC and FlgF are thought to build up the proximal portion of the rod with about 6 subunits each.</text>
</comment>
<evidence type="ECO:0000256" key="1">
    <source>
        <dbReference type="ARBA" id="ARBA00004117"/>
    </source>
</evidence>
<dbReference type="SUPFAM" id="SSF117143">
    <property type="entry name" value="Flagellar hook protein flgE"/>
    <property type="match status" value="1"/>
</dbReference>
<evidence type="ECO:0000259" key="9">
    <source>
        <dbReference type="Pfam" id="PF00460"/>
    </source>
</evidence>
<dbReference type="InterPro" id="IPR037925">
    <property type="entry name" value="FlgE/F/G-like"/>
</dbReference>
<dbReference type="InterPro" id="IPR001444">
    <property type="entry name" value="Flag_bb_rod_N"/>
</dbReference>
<keyword evidence="4 8" id="KW-0975">Bacterial flagellum</keyword>
<evidence type="ECO:0000259" key="10">
    <source>
        <dbReference type="Pfam" id="PF06429"/>
    </source>
</evidence>
<dbReference type="EMBL" id="JACONT010000039">
    <property type="protein sequence ID" value="MBC3943082.1"/>
    <property type="molecule type" value="Genomic_DNA"/>
</dbReference>
<sequence>MSSAAMHIARTGLDAQDTRMRVISNNLANVNTTGFKKDRAAFEALAYQVVTTPGTQSTAETKYATGLNLGTGVRLQGTARIDTQGAMQTTGNSLDLALDGDGYFQVQMPGGTLGYTRAGNFSRSAEGLLVTSEGYQLQPGITVPEGTTAITIGSDGTVSATVPGQTEATQIGQIQVASFPNGAGLQATGDNYLVETAASGAANVGIAGQDGRGNIKQGMLEASNVNVVEELVDMIETQRAYEVNSKMISATDDMLKYVNQNI</sequence>
<dbReference type="Pfam" id="PF00460">
    <property type="entry name" value="Flg_bb_rod"/>
    <property type="match status" value="1"/>
</dbReference>
<proteinExistence type="inferred from homology"/>
<evidence type="ECO:0000256" key="5">
    <source>
        <dbReference type="ARBA" id="ARBA00025933"/>
    </source>
</evidence>
<dbReference type="RefSeq" id="WP_187504693.1">
    <property type="nucleotide sequence ID" value="NZ_CP162536.1"/>
</dbReference>
<comment type="subcellular location">
    <subcellularLocation>
        <location evidence="1 8">Bacterial flagellum basal body</location>
    </subcellularLocation>
</comment>
<dbReference type="PANTHER" id="PTHR30435:SF19">
    <property type="entry name" value="FLAGELLAR BASAL-BODY ROD PROTEIN FLGG"/>
    <property type="match status" value="1"/>
</dbReference>
<dbReference type="Pfam" id="PF22692">
    <property type="entry name" value="LlgE_F_G_D1"/>
    <property type="match status" value="1"/>
</dbReference>
<evidence type="ECO:0000256" key="3">
    <source>
        <dbReference type="ARBA" id="ARBA00017948"/>
    </source>
</evidence>
<evidence type="ECO:0000313" key="12">
    <source>
        <dbReference type="EMBL" id="MBC3943082.1"/>
    </source>
</evidence>
<dbReference type="NCBIfam" id="TIGR02488">
    <property type="entry name" value="flgG_G_neg"/>
    <property type="match status" value="1"/>
</dbReference>
<protein>
    <recommendedName>
        <fullName evidence="3 7">Flagellar basal-body rod protein FlgG</fullName>
    </recommendedName>
    <alternativeName>
        <fullName evidence="6 8">Distal rod protein</fullName>
    </alternativeName>
</protein>
<dbReference type="Pfam" id="PF06429">
    <property type="entry name" value="Flg_bbr_C"/>
    <property type="match status" value="1"/>
</dbReference>
<keyword evidence="12" id="KW-0282">Flagellum</keyword>
<dbReference type="Proteomes" id="UP000597613">
    <property type="component" value="Unassembled WGS sequence"/>
</dbReference>
<dbReference type="PROSITE" id="PS00588">
    <property type="entry name" value="FLAGELLA_BB_ROD"/>
    <property type="match status" value="1"/>
</dbReference>
<accession>A0ABR7AS16</accession>
<dbReference type="InterPro" id="IPR020013">
    <property type="entry name" value="Flagellar_FlgE/F/G"/>
</dbReference>
<comment type="similarity">
    <text evidence="2 8">Belongs to the flagella basal body rod proteins family.</text>
</comment>